<evidence type="ECO:0000313" key="2">
    <source>
        <dbReference type="Proteomes" id="UP000694044"/>
    </source>
</evidence>
<proteinExistence type="predicted"/>
<dbReference type="EMBL" id="JAGDFM010000062">
    <property type="protein sequence ID" value="KAG7388342.1"/>
    <property type="molecule type" value="Genomic_DNA"/>
</dbReference>
<organism evidence="1 2">
    <name type="scientific">Phytophthora pseudosyringae</name>
    <dbReference type="NCBI Taxonomy" id="221518"/>
    <lineage>
        <taxon>Eukaryota</taxon>
        <taxon>Sar</taxon>
        <taxon>Stramenopiles</taxon>
        <taxon>Oomycota</taxon>
        <taxon>Peronosporomycetes</taxon>
        <taxon>Peronosporales</taxon>
        <taxon>Peronosporaceae</taxon>
        <taxon>Phytophthora</taxon>
    </lineage>
</organism>
<accession>A0A8T1W373</accession>
<name>A0A8T1W373_9STRA</name>
<evidence type="ECO:0000313" key="1">
    <source>
        <dbReference type="EMBL" id="KAG7388342.1"/>
    </source>
</evidence>
<reference evidence="1" key="1">
    <citation type="submission" date="2021-02" db="EMBL/GenBank/DDBJ databases">
        <authorList>
            <person name="Palmer J.M."/>
        </authorList>
    </citation>
    <scope>NUCLEOTIDE SEQUENCE</scope>
    <source>
        <strain evidence="1">SCRP734</strain>
    </source>
</reference>
<dbReference type="OrthoDB" id="117489at2759"/>
<sequence length="166" mass="18333">MNADAQLEDVLQANGDSHLRDEIMQLGHPPVVFAWKQVDGFIRAIETAQAQAEAPEGEQLPEDPLRLPVVVTVQKFKETVLEYLKSQSKNALLGTSCLSCSLPESVTVGYKLHALDDEPWIQRVVAVGEPNMLPIACVYMPRGLRASALDQVTPRVTSKRRTSLWG</sequence>
<keyword evidence="2" id="KW-1185">Reference proteome</keyword>
<dbReference type="Proteomes" id="UP000694044">
    <property type="component" value="Unassembled WGS sequence"/>
</dbReference>
<gene>
    <name evidence="1" type="ORF">PHYPSEUDO_012720</name>
</gene>
<comment type="caution">
    <text evidence="1">The sequence shown here is derived from an EMBL/GenBank/DDBJ whole genome shotgun (WGS) entry which is preliminary data.</text>
</comment>
<protein>
    <submittedName>
        <fullName evidence="1">Uncharacterized protein</fullName>
    </submittedName>
</protein>
<dbReference type="AlphaFoldDB" id="A0A8T1W373"/>